<dbReference type="STRING" id="1121959.SAMN02746009_02484"/>
<dbReference type="OrthoDB" id="9797501at2"/>
<evidence type="ECO:0000256" key="4">
    <source>
        <dbReference type="PIRSR" id="PIRSR606118-50"/>
    </source>
</evidence>
<keyword evidence="1" id="KW-0229">DNA integration</keyword>
<feature type="active site" description="O-(5'-phospho-DNA)-serine intermediate" evidence="4 5">
    <location>
        <position position="9"/>
    </location>
</feature>
<dbReference type="GO" id="GO:0015074">
    <property type="term" value="P:DNA integration"/>
    <property type="evidence" value="ECO:0007669"/>
    <property type="project" value="UniProtKB-KW"/>
</dbReference>
<dbReference type="PROSITE" id="PS51736">
    <property type="entry name" value="RECOMBINASES_3"/>
    <property type="match status" value="1"/>
</dbReference>
<gene>
    <name evidence="7" type="ORF">SAMN02746009_02484</name>
</gene>
<dbReference type="PANTHER" id="PTHR30461:SF19">
    <property type="entry name" value="SITE-SPECIFIC RECOMBINASE RESOLVASE FAMILY"/>
    <property type="match status" value="1"/>
</dbReference>
<dbReference type="GO" id="GO:0003677">
    <property type="term" value="F:DNA binding"/>
    <property type="evidence" value="ECO:0007669"/>
    <property type="project" value="UniProtKB-KW"/>
</dbReference>
<name>A0A1M6ZBY1_9BACT</name>
<dbReference type="EMBL" id="FRAS01000012">
    <property type="protein sequence ID" value="SHL27864.1"/>
    <property type="molecule type" value="Genomic_DNA"/>
</dbReference>
<dbReference type="SUPFAM" id="SSF53041">
    <property type="entry name" value="Resolvase-like"/>
    <property type="match status" value="1"/>
</dbReference>
<evidence type="ECO:0000313" key="7">
    <source>
        <dbReference type="EMBL" id="SHL27864.1"/>
    </source>
</evidence>
<dbReference type="Pfam" id="PF00239">
    <property type="entry name" value="Resolvase"/>
    <property type="match status" value="1"/>
</dbReference>
<dbReference type="GO" id="GO:0000150">
    <property type="term" value="F:DNA strand exchange activity"/>
    <property type="evidence" value="ECO:0007669"/>
    <property type="project" value="InterPro"/>
</dbReference>
<evidence type="ECO:0000313" key="8">
    <source>
        <dbReference type="Proteomes" id="UP000183947"/>
    </source>
</evidence>
<evidence type="ECO:0000256" key="3">
    <source>
        <dbReference type="ARBA" id="ARBA00023172"/>
    </source>
</evidence>
<dbReference type="RefSeq" id="WP_073285326.1">
    <property type="nucleotide sequence ID" value="NZ_FRAS01000012.1"/>
</dbReference>
<accession>A0A1M6ZBY1</accession>
<dbReference type="SMART" id="SM00857">
    <property type="entry name" value="Resolvase"/>
    <property type="match status" value="1"/>
</dbReference>
<dbReference type="PANTHER" id="PTHR30461">
    <property type="entry name" value="DNA-INVERTASE FROM LAMBDOID PROPHAGE"/>
    <property type="match status" value="1"/>
</dbReference>
<protein>
    <submittedName>
        <fullName evidence="7">Site-specific DNA recombinase</fullName>
    </submittedName>
</protein>
<dbReference type="AlphaFoldDB" id="A0A1M6ZBY1"/>
<dbReference type="InterPro" id="IPR036162">
    <property type="entry name" value="Resolvase-like_N_sf"/>
</dbReference>
<dbReference type="Gene3D" id="3.40.50.1390">
    <property type="entry name" value="Resolvase, N-terminal catalytic domain"/>
    <property type="match status" value="1"/>
</dbReference>
<dbReference type="CDD" id="cd03768">
    <property type="entry name" value="SR_ResInv"/>
    <property type="match status" value="1"/>
</dbReference>
<organism evidence="7 8">
    <name type="scientific">Hymenobacter psychrotolerans DSM 18569</name>
    <dbReference type="NCBI Taxonomy" id="1121959"/>
    <lineage>
        <taxon>Bacteria</taxon>
        <taxon>Pseudomonadati</taxon>
        <taxon>Bacteroidota</taxon>
        <taxon>Cytophagia</taxon>
        <taxon>Cytophagales</taxon>
        <taxon>Hymenobacteraceae</taxon>
        <taxon>Hymenobacter</taxon>
    </lineage>
</organism>
<dbReference type="InterPro" id="IPR050639">
    <property type="entry name" value="SSR_resolvase"/>
</dbReference>
<keyword evidence="3" id="KW-0233">DNA recombination</keyword>
<feature type="domain" description="Resolvase/invertase-type recombinase catalytic" evidence="6">
    <location>
        <begin position="1"/>
        <end position="147"/>
    </location>
</feature>
<sequence>MLVGYVRVSTSAQSAESQKTLIARYLAEHRWTLDEWIEVEMSSRRTAGQRRLPELLAKVAAGDTVIVSELSRLGRSLREVLGLIEELIHQKRCRLILVKQGLDLDPQNHRDMTHKILLTIFAMLAELERDFVSERTKEGLRARREQGIALGKPKGVVQPSMYDADRERILHLHALGVPLATIVAVHLKYGKYLSLKNYLAKLQRQPSRNASA</sequence>
<reference evidence="8" key="1">
    <citation type="submission" date="2016-11" db="EMBL/GenBank/DDBJ databases">
        <authorList>
            <person name="Varghese N."/>
            <person name="Submissions S."/>
        </authorList>
    </citation>
    <scope>NUCLEOTIDE SEQUENCE [LARGE SCALE GENOMIC DNA]</scope>
    <source>
        <strain evidence="8">DSM 18569</strain>
    </source>
</reference>
<evidence type="ECO:0000256" key="5">
    <source>
        <dbReference type="PROSITE-ProRule" id="PRU10137"/>
    </source>
</evidence>
<dbReference type="InterPro" id="IPR006118">
    <property type="entry name" value="Recombinase_CS"/>
</dbReference>
<evidence type="ECO:0000256" key="2">
    <source>
        <dbReference type="ARBA" id="ARBA00023125"/>
    </source>
</evidence>
<keyword evidence="8" id="KW-1185">Reference proteome</keyword>
<dbReference type="PROSITE" id="PS00397">
    <property type="entry name" value="RECOMBINASES_1"/>
    <property type="match status" value="1"/>
</dbReference>
<proteinExistence type="predicted"/>
<evidence type="ECO:0000256" key="1">
    <source>
        <dbReference type="ARBA" id="ARBA00022908"/>
    </source>
</evidence>
<evidence type="ECO:0000259" key="6">
    <source>
        <dbReference type="PROSITE" id="PS51736"/>
    </source>
</evidence>
<dbReference type="InterPro" id="IPR006119">
    <property type="entry name" value="Resolv_N"/>
</dbReference>
<dbReference type="Proteomes" id="UP000183947">
    <property type="component" value="Unassembled WGS sequence"/>
</dbReference>
<keyword evidence="2" id="KW-0238">DNA-binding</keyword>